<proteinExistence type="predicted"/>
<dbReference type="GO" id="GO:0006355">
    <property type="term" value="P:regulation of DNA-templated transcription"/>
    <property type="evidence" value="ECO:0007669"/>
    <property type="project" value="InterPro"/>
</dbReference>
<dbReference type="InterPro" id="IPR009300">
    <property type="entry name" value="Transcription_activator_RinB"/>
</dbReference>
<keyword evidence="2" id="KW-1185">Reference proteome</keyword>
<dbReference type="Pfam" id="PF06116">
    <property type="entry name" value="RinB"/>
    <property type="match status" value="1"/>
</dbReference>
<dbReference type="NCBIfam" id="NF047427">
    <property type="entry name" value="phage_activ_RinB"/>
    <property type="match status" value="1"/>
</dbReference>
<dbReference type="GeneID" id="93726946"/>
<accession>A0AB37H8X1</accession>
<dbReference type="Proteomes" id="UP000595942">
    <property type="component" value="Chromosome"/>
</dbReference>
<dbReference type="KEGG" id="scv:A4G25_03630"/>
<sequence>MKQILKLLLTLVLYEAAKYITEQLIIHATQNDDVEAPADFNIDDHIHLNNIKAEVSE</sequence>
<dbReference type="EMBL" id="CP068073">
    <property type="protein sequence ID" value="QQS83135.1"/>
    <property type="molecule type" value="Genomic_DNA"/>
</dbReference>
<evidence type="ECO:0000313" key="1">
    <source>
        <dbReference type="EMBL" id="QQS83135.1"/>
    </source>
</evidence>
<dbReference type="RefSeq" id="WP_047133009.1">
    <property type="nucleotide sequence ID" value="NZ_CP015114.1"/>
</dbReference>
<protein>
    <submittedName>
        <fullName evidence="1">Transcriptional regulator</fullName>
    </submittedName>
</protein>
<gene>
    <name evidence="1" type="ORF">I6J05_02075</name>
</gene>
<organism evidence="1 2">
    <name type="scientific">Staphylococcus condimenti</name>
    <dbReference type="NCBI Taxonomy" id="70255"/>
    <lineage>
        <taxon>Bacteria</taxon>
        <taxon>Bacillati</taxon>
        <taxon>Bacillota</taxon>
        <taxon>Bacilli</taxon>
        <taxon>Bacillales</taxon>
        <taxon>Staphylococcaceae</taxon>
        <taxon>Staphylococcus</taxon>
    </lineage>
</organism>
<dbReference type="AlphaFoldDB" id="A0AB37H8X1"/>
<name>A0AB37H8X1_9STAP</name>
<evidence type="ECO:0000313" key="2">
    <source>
        <dbReference type="Proteomes" id="UP000595942"/>
    </source>
</evidence>
<reference evidence="1 2" key="1">
    <citation type="submission" date="2021-01" db="EMBL/GenBank/DDBJ databases">
        <title>FDA dAtabase for Regulatory Grade micrObial Sequences (FDA-ARGOS): Supporting development and validation of Infectious Disease Dx tests.</title>
        <authorList>
            <person name="Sproer C."/>
            <person name="Gronow S."/>
            <person name="Severitt S."/>
            <person name="Schroder I."/>
            <person name="Tallon L."/>
            <person name="Sadzewicz L."/>
            <person name="Zhao X."/>
            <person name="Boylan J."/>
            <person name="Ott S."/>
            <person name="Bowen H."/>
            <person name="Vavikolanu K."/>
            <person name="Mehta A."/>
            <person name="Aluvathingal J."/>
            <person name="Nadendla S."/>
            <person name="Lowell S."/>
            <person name="Myers T."/>
            <person name="Yan Y."/>
            <person name="Sichtig H."/>
        </authorList>
    </citation>
    <scope>NUCLEOTIDE SEQUENCE [LARGE SCALE GENOMIC DNA]</scope>
    <source>
        <strain evidence="1 2">FDAARGOS_1148</strain>
    </source>
</reference>